<comment type="caution">
    <text evidence="1">The sequence shown here is derived from an EMBL/GenBank/DDBJ whole genome shotgun (WGS) entry which is preliminary data.</text>
</comment>
<accession>A0ACB8BP82</accession>
<organism evidence="1 2">
    <name type="scientific">Leucogyrophana mollusca</name>
    <dbReference type="NCBI Taxonomy" id="85980"/>
    <lineage>
        <taxon>Eukaryota</taxon>
        <taxon>Fungi</taxon>
        <taxon>Dikarya</taxon>
        <taxon>Basidiomycota</taxon>
        <taxon>Agaricomycotina</taxon>
        <taxon>Agaricomycetes</taxon>
        <taxon>Agaricomycetidae</taxon>
        <taxon>Boletales</taxon>
        <taxon>Boletales incertae sedis</taxon>
        <taxon>Leucogyrophana</taxon>
    </lineage>
</organism>
<dbReference type="Proteomes" id="UP000790709">
    <property type="component" value="Unassembled WGS sequence"/>
</dbReference>
<evidence type="ECO:0000313" key="2">
    <source>
        <dbReference type="Proteomes" id="UP000790709"/>
    </source>
</evidence>
<protein>
    <submittedName>
        <fullName evidence="1">RCC1/BLIP-II</fullName>
    </submittedName>
</protein>
<name>A0ACB8BP82_9AGAM</name>
<sequence length="530" mass="58289">MISLAEIPLEVLLDNLLPYLPVRDLLHLGLTSRFFATLCNDDTFWKRKLQADFNYSDENTARIGGWKLIYKGLSRPRSFVWGESSKGRLGLSKFPRSRVGDVPFPTELRIAPGVRIVSLSAAGMSFFALDSEGQLYVWGTLDGTSFALRGDGYSEAGQSALTPLKLELPAATRSISCGRLHATTLDEKSQIWIFLSWGRPFRLCTPLLDNSSDDTTPLHVASGWQFSAVLTVSGGVLVWRPFDDQIKAIVSTENTRMDERGLKAHVIGDTIPCATWDLRINPIRLPELPPLPPLEAASAEEPTKLVKIAALENGLIGLTNHGHVLKFSVTGGLQAAHERWEYLPNFSEVEKIQDHVAYSSDLKPPKTLRITHVSAQYQTFVAYSPGPDSVVLMGFSDAHEHFQPTILPALQNNDIISVVLGDYHFGALTSTGKLLTWGAYSRGALGLGDPTTLEAGKPGGYRTEQLRRSAESNGGPYPTEVREPTEVSFNHGEKKKRRRFCFAATAAGWHMGALVIDLEVILGFMLQTAC</sequence>
<reference evidence="1" key="1">
    <citation type="journal article" date="2021" name="New Phytol.">
        <title>Evolutionary innovations through gain and loss of genes in the ectomycorrhizal Boletales.</title>
        <authorList>
            <person name="Wu G."/>
            <person name="Miyauchi S."/>
            <person name="Morin E."/>
            <person name="Kuo A."/>
            <person name="Drula E."/>
            <person name="Varga T."/>
            <person name="Kohler A."/>
            <person name="Feng B."/>
            <person name="Cao Y."/>
            <person name="Lipzen A."/>
            <person name="Daum C."/>
            <person name="Hundley H."/>
            <person name="Pangilinan J."/>
            <person name="Johnson J."/>
            <person name="Barry K."/>
            <person name="LaButti K."/>
            <person name="Ng V."/>
            <person name="Ahrendt S."/>
            <person name="Min B."/>
            <person name="Choi I.G."/>
            <person name="Park H."/>
            <person name="Plett J.M."/>
            <person name="Magnuson J."/>
            <person name="Spatafora J.W."/>
            <person name="Nagy L.G."/>
            <person name="Henrissat B."/>
            <person name="Grigoriev I.V."/>
            <person name="Yang Z.L."/>
            <person name="Xu J."/>
            <person name="Martin F.M."/>
        </authorList>
    </citation>
    <scope>NUCLEOTIDE SEQUENCE</scope>
    <source>
        <strain evidence="1">KUC20120723A-06</strain>
    </source>
</reference>
<evidence type="ECO:0000313" key="1">
    <source>
        <dbReference type="EMBL" id="KAH7927307.1"/>
    </source>
</evidence>
<proteinExistence type="predicted"/>
<gene>
    <name evidence="1" type="ORF">BV22DRAFT_286872</name>
</gene>
<keyword evidence="2" id="KW-1185">Reference proteome</keyword>
<dbReference type="EMBL" id="MU266368">
    <property type="protein sequence ID" value="KAH7927307.1"/>
    <property type="molecule type" value="Genomic_DNA"/>
</dbReference>